<dbReference type="EC" id="2.7.2.3" evidence="3 10"/>
<feature type="binding site" evidence="10">
    <location>
        <position position="321"/>
    </location>
    <ligand>
        <name>ATP</name>
        <dbReference type="ChEBI" id="CHEBI:30616"/>
    </ligand>
</feature>
<dbReference type="InterPro" id="IPR001576">
    <property type="entry name" value="Phosphoglycerate_kinase"/>
</dbReference>
<dbReference type="Pfam" id="PF00162">
    <property type="entry name" value="PGK"/>
    <property type="match status" value="1"/>
</dbReference>
<name>A0A388TCC4_TERA1</name>
<sequence>MYKKKSIKDLSKNELAGCRVLVRVDFNVPLQNGVIQDDTRIQAALPTIQYLLDSGVKSLVLMSHLGDPQKDIKKAQEKAAKEGKPFDEKTFSAGKHKMKPVAEHLAELLGRPVQLAPAAFGAETDALVKALPDGGILMLENTRFHKEETSKDAAEREVMAQALAKYGDLYVNDAFGTAHRAHASTETVAHYLPAVAGLLMEKEISYLAKAVDNPERPYVAVIGGAKVGSKIAVLQNLLTKVDTLIIGGGMAYTFFKALGYEVGKSLCEDEQVDTAQKIMADAKAKNVKLILPADTVVAADFANDAPSKVVDCAAIPADLEGMDIGPKTAAQIADALQGAKTVVWNGPLGVFEFPNFAKGTFAVAKAVAESGALTIIGGGDSVSAVNKSGLAAKMSHISTGGGASLEFLEGKTLPGIAALQNK</sequence>
<evidence type="ECO:0000256" key="6">
    <source>
        <dbReference type="ARBA" id="ARBA00022741"/>
    </source>
</evidence>
<comment type="similarity">
    <text evidence="10 12">Belongs to the phosphoglycerate kinase family.</text>
</comment>
<keyword evidence="10" id="KW-0963">Cytoplasm</keyword>
<comment type="catalytic activity">
    <reaction evidence="1 10 12">
        <text>(2R)-3-phosphoglycerate + ATP = (2R)-3-phospho-glyceroyl phosphate + ADP</text>
        <dbReference type="Rhea" id="RHEA:14801"/>
        <dbReference type="ChEBI" id="CHEBI:30616"/>
        <dbReference type="ChEBI" id="CHEBI:57604"/>
        <dbReference type="ChEBI" id="CHEBI:58272"/>
        <dbReference type="ChEBI" id="CHEBI:456216"/>
        <dbReference type="EC" id="2.7.2.3"/>
    </reaction>
</comment>
<dbReference type="PANTHER" id="PTHR11406">
    <property type="entry name" value="PHOSPHOGLYCERATE KINASE"/>
    <property type="match status" value="1"/>
</dbReference>
<keyword evidence="6 10" id="KW-0547">Nucleotide-binding</keyword>
<dbReference type="CDD" id="cd00318">
    <property type="entry name" value="Phosphoglycerate_kinase"/>
    <property type="match status" value="1"/>
</dbReference>
<feature type="binding site" evidence="10">
    <location>
        <position position="40"/>
    </location>
    <ligand>
        <name>substrate</name>
    </ligand>
</feature>
<dbReference type="PIRSF" id="PIRSF000724">
    <property type="entry name" value="Pgk"/>
    <property type="match status" value="1"/>
</dbReference>
<evidence type="ECO:0000256" key="2">
    <source>
        <dbReference type="ARBA" id="ARBA00004838"/>
    </source>
</evidence>
<feature type="binding site" evidence="10">
    <location>
        <begin position="25"/>
        <end position="27"/>
    </location>
    <ligand>
        <name>substrate</name>
    </ligand>
</feature>
<feature type="binding site" evidence="10">
    <location>
        <position position="180"/>
    </location>
    <ligand>
        <name>substrate</name>
    </ligand>
</feature>
<evidence type="ECO:0000256" key="3">
    <source>
        <dbReference type="ARBA" id="ARBA00013061"/>
    </source>
</evidence>
<dbReference type="GO" id="GO:0005524">
    <property type="term" value="F:ATP binding"/>
    <property type="evidence" value="ECO:0007669"/>
    <property type="project" value="UniProtKB-KW"/>
</dbReference>
<proteinExistence type="inferred from homology"/>
<dbReference type="UniPathway" id="UPA00109">
    <property type="reaction ID" value="UER00185"/>
</dbReference>
<dbReference type="SUPFAM" id="SSF53748">
    <property type="entry name" value="Phosphoglycerate kinase"/>
    <property type="match status" value="1"/>
</dbReference>
<evidence type="ECO:0000256" key="1">
    <source>
        <dbReference type="ARBA" id="ARBA00000642"/>
    </source>
</evidence>
<feature type="binding site" evidence="10 11">
    <location>
        <position position="352"/>
    </location>
    <ligand>
        <name>ATP</name>
        <dbReference type="ChEBI" id="CHEBI:30616"/>
    </ligand>
</feature>
<evidence type="ECO:0000256" key="5">
    <source>
        <dbReference type="ARBA" id="ARBA00022679"/>
    </source>
</evidence>
<feature type="binding site" evidence="10">
    <location>
        <position position="143"/>
    </location>
    <ligand>
        <name>substrate</name>
    </ligand>
</feature>
<dbReference type="GO" id="GO:0004618">
    <property type="term" value="F:phosphoglycerate kinase activity"/>
    <property type="evidence" value="ECO:0007669"/>
    <property type="project" value="UniProtKB-UniRule"/>
</dbReference>
<comment type="subcellular location">
    <subcellularLocation>
        <location evidence="10">Cytoplasm</location>
    </subcellularLocation>
</comment>
<dbReference type="FunFam" id="3.40.50.1260:FF:000007">
    <property type="entry name" value="Phosphoglycerate kinase"/>
    <property type="match status" value="1"/>
</dbReference>
<dbReference type="GO" id="GO:0005829">
    <property type="term" value="C:cytosol"/>
    <property type="evidence" value="ECO:0007669"/>
    <property type="project" value="TreeGrafter"/>
</dbReference>
<evidence type="ECO:0000256" key="12">
    <source>
        <dbReference type="RuleBase" id="RU000532"/>
    </source>
</evidence>
<accession>A0A388TCC4</accession>
<dbReference type="Gene3D" id="3.40.50.1260">
    <property type="entry name" value="Phosphoglycerate kinase, N-terminal domain"/>
    <property type="match status" value="2"/>
</dbReference>
<evidence type="ECO:0000313" key="13">
    <source>
        <dbReference type="EMBL" id="GBR74505.1"/>
    </source>
</evidence>
<dbReference type="InterPro" id="IPR015824">
    <property type="entry name" value="Phosphoglycerate_kinase_N"/>
</dbReference>
<protein>
    <recommendedName>
        <fullName evidence="4 10">Phosphoglycerate kinase</fullName>
        <ecNumber evidence="3 10">2.7.2.3</ecNumber>
    </recommendedName>
</protein>
<gene>
    <name evidence="10 13" type="primary">pgk</name>
    <name evidence="13" type="ORF">NO1_1667</name>
</gene>
<dbReference type="HAMAP" id="MF_00145">
    <property type="entry name" value="Phosphoglyc_kinase"/>
    <property type="match status" value="1"/>
</dbReference>
<feature type="binding site" evidence="10">
    <location>
        <begin position="64"/>
        <end position="67"/>
    </location>
    <ligand>
        <name>substrate</name>
    </ligand>
</feature>
<dbReference type="PANTHER" id="PTHR11406:SF23">
    <property type="entry name" value="PHOSPHOGLYCERATE KINASE 1, CHLOROPLASTIC-RELATED"/>
    <property type="match status" value="1"/>
</dbReference>
<keyword evidence="8 10" id="KW-0067">ATP-binding</keyword>
<dbReference type="GO" id="GO:0006096">
    <property type="term" value="P:glycolytic process"/>
    <property type="evidence" value="ECO:0007669"/>
    <property type="project" value="UniProtKB-UniRule"/>
</dbReference>
<evidence type="ECO:0000256" key="8">
    <source>
        <dbReference type="ARBA" id="ARBA00022840"/>
    </source>
</evidence>
<comment type="caution">
    <text evidence="13">The sequence shown here is derived from an EMBL/GenBank/DDBJ whole genome shotgun (WGS) entry which is preliminary data.</text>
</comment>
<organism evidence="13 14">
    <name type="scientific">Termititenax aidoneus</name>
    <dbReference type="NCBI Taxonomy" id="2218524"/>
    <lineage>
        <taxon>Bacteria</taxon>
        <taxon>Bacillati</taxon>
        <taxon>Candidatus Margulisiibacteriota</taxon>
        <taxon>Candidatus Termititenacia</taxon>
        <taxon>Candidatus Termititenacales</taxon>
        <taxon>Candidatus Termititenacaceae</taxon>
        <taxon>Candidatus Termititenax</taxon>
    </lineage>
</organism>
<evidence type="ECO:0000256" key="7">
    <source>
        <dbReference type="ARBA" id="ARBA00022777"/>
    </source>
</evidence>
<dbReference type="InterPro" id="IPR036043">
    <property type="entry name" value="Phosphoglycerate_kinase_sf"/>
</dbReference>
<dbReference type="InterPro" id="IPR015911">
    <property type="entry name" value="Phosphoglycerate_kinase_CS"/>
</dbReference>
<evidence type="ECO:0000313" key="14">
    <source>
        <dbReference type="Proteomes" id="UP000269352"/>
    </source>
</evidence>
<dbReference type="PROSITE" id="PS00111">
    <property type="entry name" value="PGLYCERATE_KINASE"/>
    <property type="match status" value="1"/>
</dbReference>
<dbReference type="AlphaFoldDB" id="A0A388TCC4"/>
<evidence type="ECO:0000256" key="9">
    <source>
        <dbReference type="ARBA" id="ARBA00023152"/>
    </source>
</evidence>
<dbReference type="GO" id="GO:0043531">
    <property type="term" value="F:ADP binding"/>
    <property type="evidence" value="ECO:0007669"/>
    <property type="project" value="TreeGrafter"/>
</dbReference>
<keyword evidence="7 10" id="KW-0418">Kinase</keyword>
<keyword evidence="5 10" id="KW-0808">Transferase</keyword>
<evidence type="ECO:0000256" key="10">
    <source>
        <dbReference type="HAMAP-Rule" id="MF_00145"/>
    </source>
</evidence>
<evidence type="ECO:0000256" key="4">
    <source>
        <dbReference type="ARBA" id="ARBA00016471"/>
    </source>
</evidence>
<reference evidence="13 14" key="1">
    <citation type="journal article" date="2019" name="ISME J.">
        <title>Genome analyses of uncultured TG2/ZB3 bacteria in 'Margulisbacteria' specifically attached to ectosymbiotic spirochetes of protists in the termite gut.</title>
        <authorList>
            <person name="Utami Y.D."/>
            <person name="Kuwahara H."/>
            <person name="Igai K."/>
            <person name="Murakami T."/>
            <person name="Sugaya K."/>
            <person name="Morikawa T."/>
            <person name="Nagura Y."/>
            <person name="Yuki M."/>
            <person name="Deevong P."/>
            <person name="Inoue T."/>
            <person name="Kihara K."/>
            <person name="Lo N."/>
            <person name="Yamada A."/>
            <person name="Ohkuma M."/>
            <person name="Hongoh Y."/>
        </authorList>
    </citation>
    <scope>NUCLEOTIDE SEQUENCE [LARGE SCALE GENOMIC DNA]</scope>
    <source>
        <strain evidence="13">NkOx7-01</strain>
    </source>
</reference>
<feature type="binding site" evidence="10 11">
    <location>
        <begin position="378"/>
        <end position="381"/>
    </location>
    <ligand>
        <name>ATP</name>
        <dbReference type="ChEBI" id="CHEBI:30616"/>
    </ligand>
</feature>
<keyword evidence="14" id="KW-1185">Reference proteome</keyword>
<keyword evidence="9 10" id="KW-0324">Glycolysis</keyword>
<comment type="subunit">
    <text evidence="10">Monomer.</text>
</comment>
<dbReference type="GO" id="GO:0006094">
    <property type="term" value="P:gluconeogenesis"/>
    <property type="evidence" value="ECO:0007669"/>
    <property type="project" value="TreeGrafter"/>
</dbReference>
<dbReference type="PRINTS" id="PR00477">
    <property type="entry name" value="PHGLYCKINASE"/>
</dbReference>
<feature type="binding site" evidence="10 11">
    <location>
        <position position="230"/>
    </location>
    <ligand>
        <name>ATP</name>
        <dbReference type="ChEBI" id="CHEBI:30616"/>
    </ligand>
</feature>
<comment type="pathway">
    <text evidence="2 10">Carbohydrate degradation; glycolysis; pyruvate from D-glyceraldehyde 3-phosphate: step 2/5.</text>
</comment>
<dbReference type="Proteomes" id="UP000269352">
    <property type="component" value="Unassembled WGS sequence"/>
</dbReference>
<evidence type="ECO:0000256" key="11">
    <source>
        <dbReference type="PIRSR" id="PIRSR000724-2"/>
    </source>
</evidence>
<dbReference type="EMBL" id="BGZN01000050">
    <property type="protein sequence ID" value="GBR74505.1"/>
    <property type="molecule type" value="Genomic_DNA"/>
</dbReference>